<reference evidence="3" key="1">
    <citation type="journal article" date="2019" name="Int. J. Syst. Evol. Microbiol.">
        <title>The Global Catalogue of Microorganisms (GCM) 10K type strain sequencing project: providing services to taxonomists for standard genome sequencing and annotation.</title>
        <authorList>
            <consortium name="The Broad Institute Genomics Platform"/>
            <consortium name="The Broad Institute Genome Sequencing Center for Infectious Disease"/>
            <person name="Wu L."/>
            <person name="Ma J."/>
        </authorList>
    </citation>
    <scope>NUCLEOTIDE SEQUENCE [LARGE SCALE GENOMIC DNA]</scope>
    <source>
        <strain evidence="3">TISTR 2466</strain>
    </source>
</reference>
<feature type="transmembrane region" description="Helical" evidence="1">
    <location>
        <begin position="96"/>
        <end position="118"/>
    </location>
</feature>
<dbReference type="EMBL" id="JBHUMQ010000028">
    <property type="protein sequence ID" value="MFD2694620.1"/>
    <property type="molecule type" value="Genomic_DNA"/>
</dbReference>
<keyword evidence="1" id="KW-1133">Transmembrane helix</keyword>
<evidence type="ECO:0000313" key="3">
    <source>
        <dbReference type="Proteomes" id="UP001597399"/>
    </source>
</evidence>
<gene>
    <name evidence="2" type="ORF">ACFSUE_13445</name>
</gene>
<protein>
    <submittedName>
        <fullName evidence="2">DUF4181 domain-containing protein</fullName>
    </submittedName>
</protein>
<keyword evidence="1" id="KW-0812">Transmembrane</keyword>
<sequence>MKILPFVFTGIIFFAVNLLVDRYLKKKYNIAESKGWIYRPINRIHSSLEAVLFLLFLIALFFFNAAPMVVIIYVALANALRALMEWKYDREKRRYLFSLSSVIFLTVFFGVVTALQILPN</sequence>
<organism evidence="2 3">
    <name type="scientific">Sporolactobacillus shoreicorticis</name>
    <dbReference type="NCBI Taxonomy" id="1923877"/>
    <lineage>
        <taxon>Bacteria</taxon>
        <taxon>Bacillati</taxon>
        <taxon>Bacillota</taxon>
        <taxon>Bacilli</taxon>
        <taxon>Bacillales</taxon>
        <taxon>Sporolactobacillaceae</taxon>
        <taxon>Sporolactobacillus</taxon>
    </lineage>
</organism>
<dbReference type="Pfam" id="PF13789">
    <property type="entry name" value="DUF4181"/>
    <property type="match status" value="1"/>
</dbReference>
<evidence type="ECO:0000256" key="1">
    <source>
        <dbReference type="SAM" id="Phobius"/>
    </source>
</evidence>
<comment type="caution">
    <text evidence="2">The sequence shown here is derived from an EMBL/GenBank/DDBJ whole genome shotgun (WGS) entry which is preliminary data.</text>
</comment>
<keyword evidence="3" id="KW-1185">Reference proteome</keyword>
<evidence type="ECO:0000313" key="2">
    <source>
        <dbReference type="EMBL" id="MFD2694620.1"/>
    </source>
</evidence>
<dbReference type="RefSeq" id="WP_253063459.1">
    <property type="nucleotide sequence ID" value="NZ_JAMXWM010000021.1"/>
</dbReference>
<keyword evidence="1" id="KW-0472">Membrane</keyword>
<dbReference type="Proteomes" id="UP001597399">
    <property type="component" value="Unassembled WGS sequence"/>
</dbReference>
<dbReference type="InterPro" id="IPR025441">
    <property type="entry name" value="DUF4181"/>
</dbReference>
<name>A0ABW5S5A1_9BACL</name>
<accession>A0ABW5S5A1</accession>
<proteinExistence type="predicted"/>
<feature type="transmembrane region" description="Helical" evidence="1">
    <location>
        <begin position="6"/>
        <end position="24"/>
    </location>
</feature>